<feature type="transmembrane region" description="Helical" evidence="1">
    <location>
        <begin position="170"/>
        <end position="199"/>
    </location>
</feature>
<feature type="transmembrane region" description="Helical" evidence="1">
    <location>
        <begin position="12"/>
        <end position="31"/>
    </location>
</feature>
<name>A0A1I6RJF7_9FLAO</name>
<dbReference type="OrthoDB" id="1200986at2"/>
<organism evidence="2 3">
    <name type="scientific">Lutibacter maritimus</name>
    <dbReference type="NCBI Taxonomy" id="593133"/>
    <lineage>
        <taxon>Bacteria</taxon>
        <taxon>Pseudomonadati</taxon>
        <taxon>Bacteroidota</taxon>
        <taxon>Flavobacteriia</taxon>
        <taxon>Flavobacteriales</taxon>
        <taxon>Flavobacteriaceae</taxon>
        <taxon>Lutibacter</taxon>
    </lineage>
</organism>
<evidence type="ECO:0000313" key="3">
    <source>
        <dbReference type="Proteomes" id="UP000199312"/>
    </source>
</evidence>
<dbReference type="AlphaFoldDB" id="A0A1I6RJF7"/>
<keyword evidence="1" id="KW-1133">Transmembrane helix</keyword>
<reference evidence="3" key="1">
    <citation type="submission" date="2016-10" db="EMBL/GenBank/DDBJ databases">
        <authorList>
            <person name="Varghese N."/>
            <person name="Submissions S."/>
        </authorList>
    </citation>
    <scope>NUCLEOTIDE SEQUENCE [LARGE SCALE GENOMIC DNA]</scope>
    <source>
        <strain evidence="3">DSM 24450</strain>
    </source>
</reference>
<dbReference type="STRING" id="593133.SAMN04488006_2530"/>
<dbReference type="EMBL" id="FOZP01000006">
    <property type="protein sequence ID" value="SFS64776.1"/>
    <property type="molecule type" value="Genomic_DNA"/>
</dbReference>
<dbReference type="RefSeq" id="WP_090227435.1">
    <property type="nucleotide sequence ID" value="NZ_FOZP01000006.1"/>
</dbReference>
<feature type="transmembrane region" description="Helical" evidence="1">
    <location>
        <begin position="77"/>
        <end position="104"/>
    </location>
</feature>
<protein>
    <submittedName>
        <fullName evidence="2">Uncharacterized protein</fullName>
    </submittedName>
</protein>
<feature type="transmembrane region" description="Helical" evidence="1">
    <location>
        <begin position="124"/>
        <end position="149"/>
    </location>
</feature>
<feature type="transmembrane region" description="Helical" evidence="1">
    <location>
        <begin position="37"/>
        <end position="56"/>
    </location>
</feature>
<dbReference type="Proteomes" id="UP000199312">
    <property type="component" value="Unassembled WGS sequence"/>
</dbReference>
<proteinExistence type="predicted"/>
<evidence type="ECO:0000313" key="2">
    <source>
        <dbReference type="EMBL" id="SFS64776.1"/>
    </source>
</evidence>
<keyword evidence="3" id="KW-1185">Reference proteome</keyword>
<dbReference type="Pfam" id="PF20108">
    <property type="entry name" value="DUF6498"/>
    <property type="match status" value="1"/>
</dbReference>
<evidence type="ECO:0000256" key="1">
    <source>
        <dbReference type="SAM" id="Phobius"/>
    </source>
</evidence>
<sequence length="224" mass="25980">MKSFNLKKYLPTKQNSFVWFNAIFLLYLLIIGKVDPITIVTAYFLETAIIGIVYVFKIYSIISFNNKLEKNSNYSNYSLILFFIFHFSFFIAIQLIFVFAFLTISDNNIKEAFNILENIQYVLTYKGITFVLISITVYNFADYVLNFIIPKKYETSSLNKTFTEPYVRIFVQQFTVIISGFFIVFSSGITVVAIILIAFRTLIELYFVANPTNNILDGNEKPVI</sequence>
<accession>A0A1I6RJF7</accession>
<dbReference type="InterPro" id="IPR045466">
    <property type="entry name" value="DUF6498"/>
</dbReference>
<keyword evidence="1" id="KW-0472">Membrane</keyword>
<keyword evidence="1" id="KW-0812">Transmembrane</keyword>
<gene>
    <name evidence="2" type="ORF">SAMN04488006_2530</name>
</gene>